<dbReference type="InterPro" id="IPR006833">
    <property type="entry name" value="NH3_CH4_mOase_B"/>
</dbReference>
<gene>
    <name evidence="2" type="primary">amoB2</name>
    <name evidence="2" type="ORF">NPIRD3C_1891</name>
</gene>
<dbReference type="PATRIC" id="fig|1582439.9.peg.1951"/>
<dbReference type="HOGENOM" id="CLU_1431582_0_0_2"/>
<dbReference type="EMBL" id="CP010868">
    <property type="protein sequence ID" value="AJM93101.1"/>
    <property type="molecule type" value="Genomic_DNA"/>
</dbReference>
<dbReference type="STRING" id="1582439.NPIRD3C_1891"/>
<keyword evidence="2" id="KW-0560">Oxidoreductase</keyword>
<reference evidence="2 3" key="3">
    <citation type="journal article" date="2019" name="Int. J. Syst. Evol. Microbiol.">
        <title>Nitrosopumilus adriaticus sp. nov. and Nitrosopumilus piranensis sp. nov., two ammonia-oxidizing archaea from the Adriatic Sea and members of the class Nitrososphaeria.</title>
        <authorList>
            <person name="Bayer B."/>
            <person name="Vojvoda J."/>
            <person name="Reinthaler T."/>
            <person name="Reyes C."/>
            <person name="Pinto M."/>
            <person name="Herndl G.J."/>
        </authorList>
    </citation>
    <scope>NUCLEOTIDE SEQUENCE [LARGE SCALE GENOMIC DNA]</scope>
    <source>
        <strain evidence="2 3">D3C</strain>
    </source>
</reference>
<keyword evidence="2" id="KW-0503">Monooxygenase</keyword>
<reference evidence="2 3" key="2">
    <citation type="journal article" date="2016" name="ISME J.">
        <title>Physiological and genomic characterization of two novel marine thaumarchaeal strains indicates niche differentiation.</title>
        <authorList>
            <person name="Bayer B."/>
            <person name="Vojvoda J."/>
            <person name="Offre P."/>
            <person name="Alves R.J."/>
            <person name="Elisabeth N.H."/>
            <person name="Garcia J.A."/>
            <person name="Volland J.M."/>
            <person name="Srivastava A."/>
            <person name="Schleper C."/>
            <person name="Herndl G.J."/>
        </authorList>
    </citation>
    <scope>NUCLEOTIDE SEQUENCE [LARGE SCALE GENOMIC DNA]</scope>
    <source>
        <strain evidence="2 3">D3C</strain>
    </source>
</reference>
<reference evidence="3" key="1">
    <citation type="submission" date="2015-02" db="EMBL/GenBank/DDBJ databases">
        <title>Characterization of two novel Thaumarchaeota isolated from the Northern Adriatic Sea.</title>
        <authorList>
            <person name="Bayer B."/>
            <person name="Vojvoda J."/>
            <person name="Offre P."/>
            <person name="Srivastava A."/>
            <person name="Elisabeth N."/>
            <person name="Garcia J.A.L."/>
            <person name="Schleper C."/>
            <person name="Herndl G.J."/>
        </authorList>
    </citation>
    <scope>NUCLEOTIDE SEQUENCE [LARGE SCALE GENOMIC DNA]</scope>
    <source>
        <strain evidence="3">D3C</strain>
    </source>
</reference>
<dbReference type="GO" id="GO:0004497">
    <property type="term" value="F:monooxygenase activity"/>
    <property type="evidence" value="ECO:0007669"/>
    <property type="project" value="UniProtKB-KW"/>
</dbReference>
<protein>
    <submittedName>
        <fullName evidence="2">Ammonia monooxygenase/particulate methane monooxygenase, subunit B</fullName>
    </submittedName>
</protein>
<proteinExistence type="predicted"/>
<evidence type="ECO:0000256" key="1">
    <source>
        <dbReference type="SAM" id="Phobius"/>
    </source>
</evidence>
<accession>A0A0C5BXS1</accession>
<dbReference type="Pfam" id="PF04744">
    <property type="entry name" value="Monooxygenase_B"/>
    <property type="match status" value="1"/>
</dbReference>
<feature type="transmembrane region" description="Helical" evidence="1">
    <location>
        <begin position="162"/>
        <end position="184"/>
    </location>
</feature>
<dbReference type="AlphaFoldDB" id="A0A0C5BXS1"/>
<dbReference type="InterPro" id="IPR023301">
    <property type="entry name" value="NH3_CH4_mOase_suB_N"/>
</dbReference>
<keyword evidence="1" id="KW-1133">Transmembrane helix</keyword>
<name>A0A0C5BXS1_9ARCH</name>
<dbReference type="RefSeq" id="WP_148703819.1">
    <property type="nucleotide sequence ID" value="NZ_CP010868.1"/>
</dbReference>
<keyword evidence="3" id="KW-1185">Reference proteome</keyword>
<sequence length="188" mass="21075">MKFVSLQIIILSFGIFFLLSSVFVVIPSADAHDIMYPATSFVRIEDETFDKHRMQTGETLTVTGIIKSNVDKDLKGWISIFSESHGNSSRWEIMARDPPKTVFDVAGNSFVKYSITVKALEPGTYHIHSQFNISQIGPHYGLGQTVVVEGDPIVKPIVFTNIAYELIPLGIGCIIALGIVYYFWKKRK</sequence>
<dbReference type="Proteomes" id="UP000032027">
    <property type="component" value="Chromosome"/>
</dbReference>
<organism evidence="2 3">
    <name type="scientific">Nitrosopumilus piranensis</name>
    <dbReference type="NCBI Taxonomy" id="1582439"/>
    <lineage>
        <taxon>Archaea</taxon>
        <taxon>Nitrososphaerota</taxon>
        <taxon>Nitrososphaeria</taxon>
        <taxon>Nitrosopumilales</taxon>
        <taxon>Nitrosopumilaceae</taxon>
        <taxon>Nitrosopumilus</taxon>
    </lineage>
</organism>
<dbReference type="KEGG" id="nid:NPIRD3C_1891"/>
<keyword evidence="1" id="KW-0472">Membrane</keyword>
<evidence type="ECO:0000313" key="2">
    <source>
        <dbReference type="EMBL" id="AJM93101.1"/>
    </source>
</evidence>
<evidence type="ECO:0000313" key="3">
    <source>
        <dbReference type="Proteomes" id="UP000032027"/>
    </source>
</evidence>
<dbReference type="GeneID" id="41600973"/>
<keyword evidence="1" id="KW-0812">Transmembrane</keyword>
<dbReference type="Gene3D" id="2.60.120.570">
    <property type="entry name" value="Particulate methane monooxygenase, b subunit. Chain: A, domain 1"/>
    <property type="match status" value="1"/>
</dbReference>